<proteinExistence type="predicted"/>
<dbReference type="Proteomes" id="UP000201968">
    <property type="component" value="Segment"/>
</dbReference>
<evidence type="ECO:0000313" key="3">
    <source>
        <dbReference type="Proteomes" id="UP000201968"/>
    </source>
</evidence>
<dbReference type="EMBL" id="KX557282">
    <property type="protein sequence ID" value="AON97375.1"/>
    <property type="molecule type" value="Genomic_DNA"/>
</dbReference>
<accession>A0A1C9EHZ8</accession>
<organism evidence="2 3">
    <name type="scientific">Gordonia phage Nyceirae</name>
    <dbReference type="NCBI Taxonomy" id="1887651"/>
    <lineage>
        <taxon>Viruses</taxon>
        <taxon>Duplodnaviria</taxon>
        <taxon>Heunggongvirae</taxon>
        <taxon>Uroviricota</taxon>
        <taxon>Caudoviricetes</taxon>
        <taxon>Nyceiraevirus</taxon>
        <taxon>Nyceiraevirus nyceirae</taxon>
    </lineage>
</organism>
<gene>
    <name evidence="2" type="primary">12</name>
    <name evidence="2" type="ORF">SEA_NYCEIRAE_12</name>
</gene>
<protein>
    <submittedName>
        <fullName evidence="2">Uncharacterized protein</fullName>
    </submittedName>
</protein>
<feature type="compositionally biased region" description="Low complexity" evidence="1">
    <location>
        <begin position="17"/>
        <end position="26"/>
    </location>
</feature>
<evidence type="ECO:0000313" key="2">
    <source>
        <dbReference type="EMBL" id="AON97375.1"/>
    </source>
</evidence>
<feature type="region of interest" description="Disordered" evidence="1">
    <location>
        <begin position="1"/>
        <end position="45"/>
    </location>
</feature>
<evidence type="ECO:0000256" key="1">
    <source>
        <dbReference type="SAM" id="MobiDB-lite"/>
    </source>
</evidence>
<dbReference type="GeneID" id="29078377"/>
<dbReference type="RefSeq" id="YP_009277930.1">
    <property type="nucleotide sequence ID" value="NC_031004.1"/>
</dbReference>
<name>A0A1C9EHZ8_9CAUD</name>
<keyword evidence="3" id="KW-1185">Reference proteome</keyword>
<sequence>MADNTTLDDDVTKPSVTEPGDGPADTTDPDEIATSVTPDPGEEAVKVGTVNAVKKTGTRTKPKAKVEKARIEKYEAAKPDGTVVAIERNLDTGEQTVTPVD</sequence>
<reference evidence="3" key="1">
    <citation type="submission" date="2016-07" db="EMBL/GenBank/DDBJ databases">
        <authorList>
            <person name="Florea S."/>
            <person name="Webb J.S."/>
            <person name="Jaromczyk J."/>
            <person name="Schardl C.L."/>
        </authorList>
    </citation>
    <scope>NUCLEOTIDE SEQUENCE [LARGE SCALE GENOMIC DNA]</scope>
</reference>
<dbReference type="KEGG" id="vg:29078377"/>